<comment type="caution">
    <text evidence="2">The sequence shown here is derived from an EMBL/GenBank/DDBJ whole genome shotgun (WGS) entry which is preliminary data.</text>
</comment>
<feature type="compositionally biased region" description="Basic and acidic residues" evidence="1">
    <location>
        <begin position="46"/>
        <end position="55"/>
    </location>
</feature>
<evidence type="ECO:0000313" key="3">
    <source>
        <dbReference type="Proteomes" id="UP000324748"/>
    </source>
</evidence>
<gene>
    <name evidence="2" type="ORF">PGT21_027337</name>
</gene>
<accession>A0A5B0P5A4</accession>
<dbReference type="Proteomes" id="UP000324748">
    <property type="component" value="Unassembled WGS sequence"/>
</dbReference>
<feature type="region of interest" description="Disordered" evidence="1">
    <location>
        <begin position="1"/>
        <end position="71"/>
    </location>
</feature>
<evidence type="ECO:0000313" key="2">
    <source>
        <dbReference type="EMBL" id="KAA1096747.1"/>
    </source>
</evidence>
<name>A0A5B0P5A4_PUCGR</name>
<dbReference type="EMBL" id="VSWC01000067">
    <property type="protein sequence ID" value="KAA1096747.1"/>
    <property type="molecule type" value="Genomic_DNA"/>
</dbReference>
<feature type="compositionally biased region" description="Polar residues" evidence="1">
    <location>
        <begin position="1"/>
        <end position="22"/>
    </location>
</feature>
<sequence length="135" mass="15664">MVLQPQLISTSLTTSSRANGADQSEKAHHKSNHPATKTALFSHHNNTFEDNHHDTGQLPGLETELEEEDNHQEPDIWVTLAEDKQLDHIDLMVQMSNKQHHQRAWEFNWNVLMGPLHSICMVQRIITDNWRFQLL</sequence>
<protein>
    <submittedName>
        <fullName evidence="2">Uncharacterized protein</fullName>
    </submittedName>
</protein>
<reference evidence="2 3" key="1">
    <citation type="submission" date="2019-05" db="EMBL/GenBank/DDBJ databases">
        <title>Emergence of the Ug99 lineage of the wheat stem rust pathogen through somatic hybridization.</title>
        <authorList>
            <person name="Li F."/>
            <person name="Upadhyaya N.M."/>
            <person name="Sperschneider J."/>
            <person name="Matny O."/>
            <person name="Nguyen-Phuc H."/>
            <person name="Mago R."/>
            <person name="Raley C."/>
            <person name="Miller M.E."/>
            <person name="Silverstein K.A.T."/>
            <person name="Henningsen E."/>
            <person name="Hirsch C.D."/>
            <person name="Visser B."/>
            <person name="Pretorius Z.A."/>
            <person name="Steffenson B.J."/>
            <person name="Schwessinger B."/>
            <person name="Dodds P.N."/>
            <person name="Figueroa M."/>
        </authorList>
    </citation>
    <scope>NUCLEOTIDE SEQUENCE [LARGE SCALE GENOMIC DNA]</scope>
    <source>
        <strain evidence="2">21-0</strain>
    </source>
</reference>
<keyword evidence="3" id="KW-1185">Reference proteome</keyword>
<evidence type="ECO:0000256" key="1">
    <source>
        <dbReference type="SAM" id="MobiDB-lite"/>
    </source>
</evidence>
<proteinExistence type="predicted"/>
<organism evidence="2 3">
    <name type="scientific">Puccinia graminis f. sp. tritici</name>
    <dbReference type="NCBI Taxonomy" id="56615"/>
    <lineage>
        <taxon>Eukaryota</taxon>
        <taxon>Fungi</taxon>
        <taxon>Dikarya</taxon>
        <taxon>Basidiomycota</taxon>
        <taxon>Pucciniomycotina</taxon>
        <taxon>Pucciniomycetes</taxon>
        <taxon>Pucciniales</taxon>
        <taxon>Pucciniaceae</taxon>
        <taxon>Puccinia</taxon>
    </lineage>
</organism>
<dbReference type="AlphaFoldDB" id="A0A5B0P5A4"/>